<dbReference type="GO" id="GO:0006886">
    <property type="term" value="P:intracellular protein transport"/>
    <property type="evidence" value="ECO:0007669"/>
    <property type="project" value="TreeGrafter"/>
</dbReference>
<keyword evidence="4" id="KW-1185">Reference proteome</keyword>
<feature type="domain" description="TUG ubiquitin-like" evidence="2">
    <location>
        <begin position="11"/>
        <end position="73"/>
    </location>
</feature>
<accession>A0A367L9N3</accession>
<feature type="compositionally biased region" description="Basic and acidic residues" evidence="1">
    <location>
        <begin position="248"/>
        <end position="257"/>
    </location>
</feature>
<dbReference type="GO" id="GO:0005634">
    <property type="term" value="C:nucleus"/>
    <property type="evidence" value="ECO:0007669"/>
    <property type="project" value="TreeGrafter"/>
</dbReference>
<organism evidence="3 4">
    <name type="scientific">Ophiocordyceps polyrhachis-furcata BCC 54312</name>
    <dbReference type="NCBI Taxonomy" id="1330021"/>
    <lineage>
        <taxon>Eukaryota</taxon>
        <taxon>Fungi</taxon>
        <taxon>Dikarya</taxon>
        <taxon>Ascomycota</taxon>
        <taxon>Pezizomycotina</taxon>
        <taxon>Sordariomycetes</taxon>
        <taxon>Hypocreomycetidae</taxon>
        <taxon>Hypocreales</taxon>
        <taxon>Ophiocordycipitaceae</taxon>
        <taxon>Ophiocordyceps</taxon>
    </lineage>
</organism>
<feature type="region of interest" description="Disordered" evidence="1">
    <location>
        <begin position="444"/>
        <end position="501"/>
    </location>
</feature>
<reference evidence="3 4" key="1">
    <citation type="journal article" date="2015" name="BMC Genomics">
        <title>Insights from the genome of Ophiocordyceps polyrhachis-furcata to pathogenicity and host specificity in insect fungi.</title>
        <authorList>
            <person name="Wichadakul D."/>
            <person name="Kobmoo N."/>
            <person name="Ingsriswang S."/>
            <person name="Tangphatsornruang S."/>
            <person name="Chantasingh D."/>
            <person name="Luangsa-ard J.J."/>
            <person name="Eurwilaichitr L."/>
        </authorList>
    </citation>
    <scope>NUCLEOTIDE SEQUENCE [LARGE SCALE GENOMIC DNA]</scope>
    <source>
        <strain evidence="3 4">BCC 54312</strain>
    </source>
</reference>
<protein>
    <recommendedName>
        <fullName evidence="2">TUG ubiquitin-like domain-containing protein</fullName>
    </recommendedName>
</protein>
<comment type="caution">
    <text evidence="3">The sequence shown here is derived from an EMBL/GenBank/DDBJ whole genome shotgun (WGS) entry which is preliminary data.</text>
</comment>
<evidence type="ECO:0000259" key="2">
    <source>
        <dbReference type="Pfam" id="PF11470"/>
    </source>
</evidence>
<dbReference type="GO" id="GO:0005737">
    <property type="term" value="C:cytoplasm"/>
    <property type="evidence" value="ECO:0007669"/>
    <property type="project" value="TreeGrafter"/>
</dbReference>
<sequence>MSAAAHVVVIAADLRRVTVKVSPGTCLIDVLDEGCTKLRLSSDKYLLRHKQKQVNLSLPFRNAGLITGAKLELVPKPYPPEVIQVALQLPDQEAKLLPDAAAGRLVGKFRSDTTLWAILHKFEQSVNGDGPRNIILTTRGGINAGAAKGQPGGQTYFEMPVFNVMGRELASLPVLLKTLSELGFNSGSVLMRLSFRTSEIVMDEAVRQLSDQTRTENEQLEGEEEKGRQIQQPEPEPDQPGNSYTSKDTQDVPHEQPDQSPSAAQKDASSPPARPPTEDVYRPVAVFLAPTSSTPAAALRSAADDDFTPTIAHAQLHQARLQQSSRNKRLPSDKEIAEQAAADVARIAAVKSVVVRVRFPDNTSSEWRLGPDHSAAFLYDAIRHVMANRQQPFRLILPGGKTAIYDVDDSLIRSYGLSGRVLINLVWDDKVPSDARKQPFLQPEVAHRGQELQAPEPDAVVEPNAKSAAAPVTSSVAKDEGEKKGDSGGSKIPKWLKLSKK</sequence>
<dbReference type="AlphaFoldDB" id="A0A367L9N3"/>
<dbReference type="InterPro" id="IPR021569">
    <property type="entry name" value="TUG-UBL1"/>
</dbReference>
<gene>
    <name evidence="3" type="ORF">L249_7285</name>
</gene>
<proteinExistence type="predicted"/>
<dbReference type="CDD" id="cd16105">
    <property type="entry name" value="Ubl_ASPSCR1_like"/>
    <property type="match status" value="1"/>
</dbReference>
<name>A0A367L9N3_9HYPO</name>
<dbReference type="PANTHER" id="PTHR46467:SF1">
    <property type="entry name" value="TETHER CONTAINING UBX DOMAIN FOR GLUT4"/>
    <property type="match status" value="1"/>
</dbReference>
<evidence type="ECO:0000313" key="4">
    <source>
        <dbReference type="Proteomes" id="UP000253664"/>
    </source>
</evidence>
<evidence type="ECO:0000313" key="3">
    <source>
        <dbReference type="EMBL" id="RCI11124.1"/>
    </source>
</evidence>
<dbReference type="Gene3D" id="3.10.20.90">
    <property type="entry name" value="Phosphatidylinositol 3-kinase Catalytic Subunit, Chain A, domain 1"/>
    <property type="match status" value="1"/>
</dbReference>
<dbReference type="Proteomes" id="UP000253664">
    <property type="component" value="Unassembled WGS sequence"/>
</dbReference>
<dbReference type="Pfam" id="PF11470">
    <property type="entry name" value="TUG-UBL1"/>
    <property type="match status" value="1"/>
</dbReference>
<evidence type="ECO:0000256" key="1">
    <source>
        <dbReference type="SAM" id="MobiDB-lite"/>
    </source>
</evidence>
<feature type="compositionally biased region" description="Basic and acidic residues" evidence="1">
    <location>
        <begin position="477"/>
        <end position="486"/>
    </location>
</feature>
<dbReference type="EMBL" id="LKCN02000010">
    <property type="protein sequence ID" value="RCI11124.1"/>
    <property type="molecule type" value="Genomic_DNA"/>
</dbReference>
<dbReference type="SUPFAM" id="SSF54236">
    <property type="entry name" value="Ubiquitin-like"/>
    <property type="match status" value="2"/>
</dbReference>
<dbReference type="PANTHER" id="PTHR46467">
    <property type="entry name" value="TETHER CONTAINING UBX DOMAIN FOR GLUT4"/>
    <property type="match status" value="1"/>
</dbReference>
<dbReference type="GO" id="GO:0012506">
    <property type="term" value="C:vesicle membrane"/>
    <property type="evidence" value="ECO:0007669"/>
    <property type="project" value="TreeGrafter"/>
</dbReference>
<dbReference type="InterPro" id="IPR029071">
    <property type="entry name" value="Ubiquitin-like_domsf"/>
</dbReference>
<dbReference type="STRING" id="1330021.A0A367L9N3"/>
<dbReference type="OrthoDB" id="440781at2759"/>
<feature type="region of interest" description="Disordered" evidence="1">
    <location>
        <begin position="207"/>
        <end position="278"/>
    </location>
</feature>